<evidence type="ECO:0000256" key="3">
    <source>
        <dbReference type="ARBA" id="ARBA00022964"/>
    </source>
</evidence>
<evidence type="ECO:0000256" key="6">
    <source>
        <dbReference type="SAM" id="MobiDB-lite"/>
    </source>
</evidence>
<dbReference type="InterPro" id="IPR042098">
    <property type="entry name" value="TauD-like_sf"/>
</dbReference>
<accession>A0AAN7Z122</accession>
<sequence length="374" mass="41574">MPGCLKEQPFKTIEIKELHPTFGAEVLGVNFEDVSEEQFSEIMAAMAKRTQHQQYGVCVFRNTGLTDESHVSFSRRFGELDTVRRYMPPGRRPRYGFYELFDAGNVSTEPTGSLNHNDDSDETAPRPLDPSSLRAHTSRGNGLFHADSSFNPRRASFSLLRAAELPPKGTGADTLFADSRTAAEELSEELLEFLSGGTKMDKESRDGAEKGLIGVHCIAHSRKLGSPEFFADLDPTLSPMARHRILQRHEPSGRMNLYVGAHLHHIEHEPHDEGDEDGAFGKEIPDSWPLVQKLNAHASQDKYVISVPWNDPGDLVIWDNRAVLHRVGEGSFEGKYIRDLRRTTVHDDSPTAWGFNLVGAAFPSSLTGPNGDSR</sequence>
<proteinExistence type="inferred from homology"/>
<dbReference type="EMBL" id="JAWHQM010000003">
    <property type="protein sequence ID" value="KAK5625982.1"/>
    <property type="molecule type" value="Genomic_DNA"/>
</dbReference>
<keyword evidence="4" id="KW-0560">Oxidoreductase</keyword>
<gene>
    <name evidence="8" type="ORF">RRF57_001698</name>
</gene>
<comment type="caution">
    <text evidence="8">The sequence shown here is derived from an EMBL/GenBank/DDBJ whole genome shotgun (WGS) entry which is preliminary data.</text>
</comment>
<dbReference type="GO" id="GO:0046872">
    <property type="term" value="F:metal ion binding"/>
    <property type="evidence" value="ECO:0007669"/>
    <property type="project" value="UniProtKB-KW"/>
</dbReference>
<evidence type="ECO:0000259" key="7">
    <source>
        <dbReference type="Pfam" id="PF02668"/>
    </source>
</evidence>
<evidence type="ECO:0000313" key="9">
    <source>
        <dbReference type="Proteomes" id="UP001305414"/>
    </source>
</evidence>
<dbReference type="PANTHER" id="PTHR43779">
    <property type="entry name" value="DIOXYGENASE RV0097-RELATED"/>
    <property type="match status" value="1"/>
</dbReference>
<feature type="region of interest" description="Disordered" evidence="6">
    <location>
        <begin position="108"/>
        <end position="145"/>
    </location>
</feature>
<evidence type="ECO:0000256" key="5">
    <source>
        <dbReference type="ARBA" id="ARBA00023004"/>
    </source>
</evidence>
<dbReference type="GO" id="GO:0051213">
    <property type="term" value="F:dioxygenase activity"/>
    <property type="evidence" value="ECO:0007669"/>
    <property type="project" value="UniProtKB-KW"/>
</dbReference>
<dbReference type="Gene3D" id="3.60.130.10">
    <property type="entry name" value="Clavaminate synthase-like"/>
    <property type="match status" value="1"/>
</dbReference>
<dbReference type="InterPro" id="IPR051178">
    <property type="entry name" value="TfdA_dioxygenase"/>
</dbReference>
<evidence type="ECO:0000256" key="2">
    <source>
        <dbReference type="ARBA" id="ARBA00022723"/>
    </source>
</evidence>
<evidence type="ECO:0000256" key="4">
    <source>
        <dbReference type="ARBA" id="ARBA00023002"/>
    </source>
</evidence>
<dbReference type="Proteomes" id="UP001305414">
    <property type="component" value="Unassembled WGS sequence"/>
</dbReference>
<keyword evidence="9" id="KW-1185">Reference proteome</keyword>
<dbReference type="AlphaFoldDB" id="A0AAN7Z122"/>
<reference evidence="8 9" key="1">
    <citation type="submission" date="2023-10" db="EMBL/GenBank/DDBJ databases">
        <title>Draft genome sequence of Xylaria bambusicola isolate GMP-LS, the root and basal stem rot pathogen of sugarcane in Indonesia.</title>
        <authorList>
            <person name="Selvaraj P."/>
            <person name="Muralishankar V."/>
            <person name="Muruganantham S."/>
            <person name="Sp S."/>
            <person name="Haryani S."/>
            <person name="Lau K.J.X."/>
            <person name="Naqvi N.I."/>
        </authorList>
    </citation>
    <scope>NUCLEOTIDE SEQUENCE [LARGE SCALE GENOMIC DNA]</scope>
    <source>
        <strain evidence="8">GMP-LS</strain>
    </source>
</reference>
<feature type="domain" description="TauD/TfdA-like" evidence="7">
    <location>
        <begin position="14"/>
        <end position="344"/>
    </location>
</feature>
<dbReference type="SUPFAM" id="SSF51197">
    <property type="entry name" value="Clavaminate synthase-like"/>
    <property type="match status" value="1"/>
</dbReference>
<dbReference type="InterPro" id="IPR003819">
    <property type="entry name" value="TauD/TfdA-like"/>
</dbReference>
<keyword evidence="2" id="KW-0479">Metal-binding</keyword>
<keyword evidence="5" id="KW-0408">Iron</keyword>
<organism evidence="8 9">
    <name type="scientific">Xylaria bambusicola</name>
    <dbReference type="NCBI Taxonomy" id="326684"/>
    <lineage>
        <taxon>Eukaryota</taxon>
        <taxon>Fungi</taxon>
        <taxon>Dikarya</taxon>
        <taxon>Ascomycota</taxon>
        <taxon>Pezizomycotina</taxon>
        <taxon>Sordariomycetes</taxon>
        <taxon>Xylariomycetidae</taxon>
        <taxon>Xylariales</taxon>
        <taxon>Xylariaceae</taxon>
        <taxon>Xylaria</taxon>
    </lineage>
</organism>
<dbReference type="Pfam" id="PF02668">
    <property type="entry name" value="TauD"/>
    <property type="match status" value="1"/>
</dbReference>
<comment type="similarity">
    <text evidence="1">Belongs to the TfdA dioxygenase family.</text>
</comment>
<evidence type="ECO:0000313" key="8">
    <source>
        <dbReference type="EMBL" id="KAK5625982.1"/>
    </source>
</evidence>
<name>A0AAN7Z122_9PEZI</name>
<evidence type="ECO:0000256" key="1">
    <source>
        <dbReference type="ARBA" id="ARBA00005896"/>
    </source>
</evidence>
<protein>
    <recommendedName>
        <fullName evidence="7">TauD/TfdA-like domain-containing protein</fullName>
    </recommendedName>
</protein>
<keyword evidence="3" id="KW-0223">Dioxygenase</keyword>
<dbReference type="PANTHER" id="PTHR43779:SF3">
    <property type="entry name" value="(3R)-3-[(CARBOXYMETHYL)AMINO]FATTY ACID OXYGENASE_DECARBOXYLASE"/>
    <property type="match status" value="1"/>
</dbReference>